<protein>
    <submittedName>
        <fullName evidence="2">Uncharacterized protein</fullName>
    </submittedName>
</protein>
<keyword evidence="3" id="KW-1185">Reference proteome</keyword>
<comment type="caution">
    <text evidence="2">The sequence shown here is derived from an EMBL/GenBank/DDBJ whole genome shotgun (WGS) entry which is preliminary data.</text>
</comment>
<feature type="chain" id="PRO_5045956374" evidence="1">
    <location>
        <begin position="28"/>
        <end position="113"/>
    </location>
</feature>
<gene>
    <name evidence="2" type="ORF">J2Z77_005126</name>
</gene>
<dbReference type="EMBL" id="JAGGLQ010000011">
    <property type="protein sequence ID" value="MBP2039300.1"/>
    <property type="molecule type" value="Genomic_DNA"/>
</dbReference>
<evidence type="ECO:0000256" key="1">
    <source>
        <dbReference type="SAM" id="SignalP"/>
    </source>
</evidence>
<keyword evidence="1" id="KW-0732">Signal</keyword>
<sequence length="113" mass="11675">MHFKKIAVGAGVLLGAAAILGSSPAVATEISSSKNGAVYAYSGGSNAQVSVSDTKADSNSVYVKYGRDSGTYTLHNKSGNGTTATSNAGTTIWWIKACISVDWEVDPCDIERP</sequence>
<evidence type="ECO:0000313" key="2">
    <source>
        <dbReference type="EMBL" id="MBP2039300.1"/>
    </source>
</evidence>
<dbReference type="RefSeq" id="WP_189973455.1">
    <property type="nucleotide sequence ID" value="NZ_BMVL01000017.1"/>
</dbReference>
<dbReference type="Proteomes" id="UP001519310">
    <property type="component" value="Unassembled WGS sequence"/>
</dbReference>
<organism evidence="2 3">
    <name type="scientific">Streptomyces avidinii</name>
    <dbReference type="NCBI Taxonomy" id="1895"/>
    <lineage>
        <taxon>Bacteria</taxon>
        <taxon>Bacillati</taxon>
        <taxon>Actinomycetota</taxon>
        <taxon>Actinomycetes</taxon>
        <taxon>Kitasatosporales</taxon>
        <taxon>Streptomycetaceae</taxon>
        <taxon>Streptomyces</taxon>
    </lineage>
</organism>
<name>A0ABS4LB97_STRAV</name>
<proteinExistence type="predicted"/>
<accession>A0ABS4LB97</accession>
<evidence type="ECO:0000313" key="3">
    <source>
        <dbReference type="Proteomes" id="UP001519310"/>
    </source>
</evidence>
<reference evidence="2 3" key="1">
    <citation type="submission" date="2021-03" db="EMBL/GenBank/DDBJ databases">
        <title>Genomic Encyclopedia of Type Strains, Phase IV (KMG-IV): sequencing the most valuable type-strain genomes for metagenomic binning, comparative biology and taxonomic classification.</title>
        <authorList>
            <person name="Goeker M."/>
        </authorList>
    </citation>
    <scope>NUCLEOTIDE SEQUENCE [LARGE SCALE GENOMIC DNA]</scope>
    <source>
        <strain evidence="2 3">DSM 40526</strain>
    </source>
</reference>
<feature type="signal peptide" evidence="1">
    <location>
        <begin position="1"/>
        <end position="27"/>
    </location>
</feature>